<feature type="non-terminal residue" evidence="1">
    <location>
        <position position="393"/>
    </location>
</feature>
<name>X1LW49_9ZZZZ</name>
<proteinExistence type="predicted"/>
<gene>
    <name evidence="1" type="ORF">S06H3_15418</name>
</gene>
<comment type="caution">
    <text evidence="1">The sequence shown here is derived from an EMBL/GenBank/DDBJ whole genome shotgun (WGS) entry which is preliminary data.</text>
</comment>
<reference evidence="1" key="1">
    <citation type="journal article" date="2014" name="Front. Microbiol.">
        <title>High frequency of phylogenetically diverse reductive dehalogenase-homologous genes in deep subseafloor sedimentary metagenomes.</title>
        <authorList>
            <person name="Kawai M."/>
            <person name="Futagami T."/>
            <person name="Toyoda A."/>
            <person name="Takaki Y."/>
            <person name="Nishi S."/>
            <person name="Hori S."/>
            <person name="Arai W."/>
            <person name="Tsubouchi T."/>
            <person name="Morono Y."/>
            <person name="Uchiyama I."/>
            <person name="Ito T."/>
            <person name="Fujiyama A."/>
            <person name="Inagaki F."/>
            <person name="Takami H."/>
        </authorList>
    </citation>
    <scope>NUCLEOTIDE SEQUENCE</scope>
    <source>
        <strain evidence="1">Expedition CK06-06</strain>
    </source>
</reference>
<evidence type="ECO:0000313" key="1">
    <source>
        <dbReference type="EMBL" id="GAI09996.1"/>
    </source>
</evidence>
<protein>
    <submittedName>
        <fullName evidence="1">Uncharacterized protein</fullName>
    </submittedName>
</protein>
<dbReference type="EMBL" id="BARV01007586">
    <property type="protein sequence ID" value="GAI09996.1"/>
    <property type="molecule type" value="Genomic_DNA"/>
</dbReference>
<dbReference type="AlphaFoldDB" id="X1LW49"/>
<organism evidence="1">
    <name type="scientific">marine sediment metagenome</name>
    <dbReference type="NCBI Taxonomy" id="412755"/>
    <lineage>
        <taxon>unclassified sequences</taxon>
        <taxon>metagenomes</taxon>
        <taxon>ecological metagenomes</taxon>
    </lineage>
</organism>
<accession>X1LW49</accession>
<sequence length="393" mass="45178">DGSLRMEPTGVFSCKKCGAEVRFADKKALALGYCTACNRNCDFEEVIPFPPSRKIFVQNPLPILLEIDFNVLPEMIDFVKDRLVFRYEGEYYIYCLGIISTWKEQWFNTVPYFQFIGAIESGKTRALEIIKMLSYRGLLGPAVTPAALPRLIEKYHCNLLLDQAEVKLNTKTEMGQLLQGIFLAGYRRGQYYIIADPNDPDDVIIKDIYGFKALDSERLFSTALTSRSIIFSMKEAIPKKPIDDKEAMEKIRKLRSQLLWYRFMVKKPNPAANPLTGRTGEIFYPIITVARSLDKDVEEIIGFAKEKKKEFLEEMSGTETASILAYIQTKEYGIDEVEAVKIKEMAEELDLQTRHVGHILRNLSVKRKRTRDGMYVDLADSDTQDQLEYLYKK</sequence>
<feature type="non-terminal residue" evidence="1">
    <location>
        <position position="1"/>
    </location>
</feature>